<proteinExistence type="predicted"/>
<organism evidence="1">
    <name type="scientific">Anguilla anguilla</name>
    <name type="common">European freshwater eel</name>
    <name type="synonym">Muraena anguilla</name>
    <dbReference type="NCBI Taxonomy" id="7936"/>
    <lineage>
        <taxon>Eukaryota</taxon>
        <taxon>Metazoa</taxon>
        <taxon>Chordata</taxon>
        <taxon>Craniata</taxon>
        <taxon>Vertebrata</taxon>
        <taxon>Euteleostomi</taxon>
        <taxon>Actinopterygii</taxon>
        <taxon>Neopterygii</taxon>
        <taxon>Teleostei</taxon>
        <taxon>Anguilliformes</taxon>
        <taxon>Anguillidae</taxon>
        <taxon>Anguilla</taxon>
    </lineage>
</organism>
<reference evidence="1" key="2">
    <citation type="journal article" date="2015" name="Fish Shellfish Immunol.">
        <title>Early steps in the European eel (Anguilla anguilla)-Vibrio vulnificus interaction in the gills: Role of the RtxA13 toxin.</title>
        <authorList>
            <person name="Callol A."/>
            <person name="Pajuelo D."/>
            <person name="Ebbesson L."/>
            <person name="Teles M."/>
            <person name="MacKenzie S."/>
            <person name="Amaro C."/>
        </authorList>
    </citation>
    <scope>NUCLEOTIDE SEQUENCE</scope>
</reference>
<evidence type="ECO:0000313" key="1">
    <source>
        <dbReference type="EMBL" id="JAH64197.1"/>
    </source>
</evidence>
<dbReference type="EMBL" id="GBXM01044380">
    <property type="protein sequence ID" value="JAH64197.1"/>
    <property type="molecule type" value="Transcribed_RNA"/>
</dbReference>
<reference evidence="1" key="1">
    <citation type="submission" date="2014-11" db="EMBL/GenBank/DDBJ databases">
        <authorList>
            <person name="Amaro Gonzalez C."/>
        </authorList>
    </citation>
    <scope>NUCLEOTIDE SEQUENCE</scope>
</reference>
<accession>A0A0E9UEH6</accession>
<protein>
    <submittedName>
        <fullName evidence="1">Uncharacterized protein</fullName>
    </submittedName>
</protein>
<sequence>MRKADQVHFSIPDAFSHSSLATYAQPDLISKISVTGSLLSHKITFS</sequence>
<dbReference type="AlphaFoldDB" id="A0A0E9UEH6"/>
<name>A0A0E9UEH6_ANGAN</name>